<proteinExistence type="inferred from homology"/>
<organism evidence="8">
    <name type="scientific">Morganella morganii</name>
    <name type="common">Proteus morganii</name>
    <dbReference type="NCBI Taxonomy" id="582"/>
    <lineage>
        <taxon>Bacteria</taxon>
        <taxon>Pseudomonadati</taxon>
        <taxon>Pseudomonadota</taxon>
        <taxon>Gammaproteobacteria</taxon>
        <taxon>Enterobacterales</taxon>
        <taxon>Morganellaceae</taxon>
        <taxon>Morganella</taxon>
    </lineage>
</organism>
<dbReference type="GO" id="GO:0003677">
    <property type="term" value="F:DNA binding"/>
    <property type="evidence" value="ECO:0007669"/>
    <property type="project" value="UniProtKB-KW"/>
</dbReference>
<dbReference type="InterPro" id="IPR002543">
    <property type="entry name" value="FtsK_dom"/>
</dbReference>
<dbReference type="InterPro" id="IPR041027">
    <property type="entry name" value="FtsK_alpha"/>
</dbReference>
<dbReference type="EMBL" id="ABKJEP030000016">
    <property type="protein sequence ID" value="EMO9456331.1"/>
    <property type="molecule type" value="Genomic_DNA"/>
</dbReference>
<evidence type="ECO:0000256" key="5">
    <source>
        <dbReference type="ARBA" id="ARBA00023125"/>
    </source>
</evidence>
<evidence type="ECO:0000256" key="2">
    <source>
        <dbReference type="ARBA" id="ARBA00020887"/>
    </source>
</evidence>
<dbReference type="SUPFAM" id="SSF52540">
    <property type="entry name" value="P-loop containing nucleoside triphosphate hydrolases"/>
    <property type="match status" value="1"/>
</dbReference>
<dbReference type="SUPFAM" id="SSF46785">
    <property type="entry name" value="Winged helix' DNA-binding domain"/>
    <property type="match status" value="1"/>
</dbReference>
<evidence type="ECO:0000256" key="3">
    <source>
        <dbReference type="ARBA" id="ARBA00022741"/>
    </source>
</evidence>
<dbReference type="InterPro" id="IPR036388">
    <property type="entry name" value="WH-like_DNA-bd_sf"/>
</dbReference>
<dbReference type="InterPro" id="IPR050206">
    <property type="entry name" value="FtsK/SpoIIIE/SftA"/>
</dbReference>
<evidence type="ECO:0000313" key="8">
    <source>
        <dbReference type="EMBL" id="EMO9456331.1"/>
    </source>
</evidence>
<comment type="caution">
    <text evidence="8">The sequence shown here is derived from an EMBL/GenBank/DDBJ whole genome shotgun (WGS) entry which is preliminary data.</text>
</comment>
<sequence length="464" mass="51505">MTQSPAVAEKTAALITSCLLKYRLKSAVVDYSEGSMFTLFRLAPSAGIRSSQISALIPELCRSLNVTEIRMIDFIPGTPYIGLLVKNEFRKIVSFSHCFTKWTEDKSLPQLSMMAGENITGEPVSLDLTQLPHLLIAGTTGSGKSMLMHSLILSLLYRASPANVRLVLCDAHHPELSLYRDTPHLLFPVLSDSTEIAEALHFLTTEAEIRRKQFSAINAPDLRRYNEKIAIAESFGRPIPDPFWRPEDCMAEHPRLSHKPAIVICIENAVQLINDHSNIEDLILPLLQQGGMIGIHLLLTTRSPLPTKINQQLKFHIPARIAMTVTSKADSHFIIGLHGAEILSGDGDMLLITADSAETQRIQGAYISDSDIHNAVDYCKKWGDVNYLTTGRTIVPDVCDLDPLFDRAVQFVAEKQRVSISAIQREFRIGYNRAARIVEEMEDLGIISEPFSDGRLEVLVPGAL</sequence>
<dbReference type="Pfam" id="PF01580">
    <property type="entry name" value="FtsK_SpoIIIE"/>
    <property type="match status" value="1"/>
</dbReference>
<dbReference type="InterPro" id="IPR027417">
    <property type="entry name" value="P-loop_NTPase"/>
</dbReference>
<dbReference type="PROSITE" id="PS50901">
    <property type="entry name" value="FTSK"/>
    <property type="match status" value="1"/>
</dbReference>
<evidence type="ECO:0000256" key="6">
    <source>
        <dbReference type="PROSITE-ProRule" id="PRU00289"/>
    </source>
</evidence>
<dbReference type="AlphaFoldDB" id="A0AAI9HRH3"/>
<dbReference type="GO" id="GO:0005524">
    <property type="term" value="F:ATP binding"/>
    <property type="evidence" value="ECO:0007669"/>
    <property type="project" value="UniProtKB-UniRule"/>
</dbReference>
<gene>
    <name evidence="8" type="ORF">PN925_001701</name>
</gene>
<dbReference type="Gene3D" id="3.30.980.40">
    <property type="match status" value="1"/>
</dbReference>
<dbReference type="PANTHER" id="PTHR22683:SF41">
    <property type="entry name" value="DNA TRANSLOCASE FTSK"/>
    <property type="match status" value="1"/>
</dbReference>
<dbReference type="Gene3D" id="3.40.50.300">
    <property type="entry name" value="P-loop containing nucleotide triphosphate hydrolases"/>
    <property type="match status" value="1"/>
</dbReference>
<dbReference type="SMART" id="SM00843">
    <property type="entry name" value="Ftsk_gamma"/>
    <property type="match status" value="1"/>
</dbReference>
<dbReference type="PANTHER" id="PTHR22683">
    <property type="entry name" value="SPORULATION PROTEIN RELATED"/>
    <property type="match status" value="1"/>
</dbReference>
<keyword evidence="5" id="KW-0238">DNA-binding</keyword>
<dbReference type="Pfam" id="PF09397">
    <property type="entry name" value="FtsK_gamma"/>
    <property type="match status" value="1"/>
</dbReference>
<keyword evidence="3 6" id="KW-0547">Nucleotide-binding</keyword>
<accession>A0AAI9HRH3</accession>
<reference evidence="8" key="1">
    <citation type="submission" date="2024-02" db="EMBL/GenBank/DDBJ databases">
        <authorList>
            <consortium name="Clinical and Environmental Microbiology Branch: Whole genome sequencing antimicrobial resistance pathogens in the healthcare setting"/>
        </authorList>
    </citation>
    <scope>NUCLEOTIDE SEQUENCE</scope>
    <source>
        <strain evidence="8">2023KU-00017</strain>
    </source>
</reference>
<protein>
    <recommendedName>
        <fullName evidence="2">DNA translocase FtsK</fullName>
    </recommendedName>
</protein>
<dbReference type="Gene3D" id="1.10.10.10">
    <property type="entry name" value="Winged helix-like DNA-binding domain superfamily/Winged helix DNA-binding domain"/>
    <property type="match status" value="1"/>
</dbReference>
<evidence type="ECO:0000259" key="7">
    <source>
        <dbReference type="PROSITE" id="PS50901"/>
    </source>
</evidence>
<name>A0AAI9HRH3_MORMO</name>
<feature type="binding site" evidence="6">
    <location>
        <begin position="138"/>
        <end position="145"/>
    </location>
    <ligand>
        <name>ATP</name>
        <dbReference type="ChEBI" id="CHEBI:30616"/>
    </ligand>
</feature>
<evidence type="ECO:0000256" key="4">
    <source>
        <dbReference type="ARBA" id="ARBA00022840"/>
    </source>
</evidence>
<dbReference type="Pfam" id="PF17854">
    <property type="entry name" value="FtsK_alpha"/>
    <property type="match status" value="1"/>
</dbReference>
<feature type="domain" description="FtsK" evidence="7">
    <location>
        <begin position="121"/>
        <end position="332"/>
    </location>
</feature>
<dbReference type="RefSeq" id="WP_368898330.1">
    <property type="nucleotide sequence ID" value="NZ_CAXOOS010000001.1"/>
</dbReference>
<dbReference type="InterPro" id="IPR018541">
    <property type="entry name" value="Ftsk_gamma"/>
</dbReference>
<comment type="similarity">
    <text evidence="1">Belongs to the FtsK/SpoIIIE/SftA family.</text>
</comment>
<evidence type="ECO:0000256" key="1">
    <source>
        <dbReference type="ARBA" id="ARBA00006474"/>
    </source>
</evidence>
<keyword evidence="4 6" id="KW-0067">ATP-binding</keyword>
<dbReference type="InterPro" id="IPR036390">
    <property type="entry name" value="WH_DNA-bd_sf"/>
</dbReference>